<protein>
    <submittedName>
        <fullName evidence="5">Putative sugar kinase ydjH</fullName>
        <ecNumber evidence="5">2.7.1.-</ecNumber>
    </submittedName>
</protein>
<evidence type="ECO:0000256" key="3">
    <source>
        <dbReference type="ARBA" id="ARBA00022777"/>
    </source>
</evidence>
<dbReference type="Pfam" id="PF00294">
    <property type="entry name" value="PfkB"/>
    <property type="match status" value="1"/>
</dbReference>
<dbReference type="PROSITE" id="PS00584">
    <property type="entry name" value="PFKB_KINASES_2"/>
    <property type="match status" value="1"/>
</dbReference>
<keyword evidence="3 5" id="KW-0418">Kinase</keyword>
<keyword evidence="6" id="KW-1185">Reference proteome</keyword>
<organism evidence="5 6">
    <name type="scientific">Cesiribacter andamanensis AMV16</name>
    <dbReference type="NCBI Taxonomy" id="1279009"/>
    <lineage>
        <taxon>Bacteria</taxon>
        <taxon>Pseudomonadati</taxon>
        <taxon>Bacteroidota</taxon>
        <taxon>Cytophagia</taxon>
        <taxon>Cytophagales</taxon>
        <taxon>Cesiribacteraceae</taxon>
        <taxon>Cesiribacter</taxon>
    </lineage>
</organism>
<dbReference type="PANTHER" id="PTHR43085">
    <property type="entry name" value="HEXOKINASE FAMILY MEMBER"/>
    <property type="match status" value="1"/>
</dbReference>
<dbReference type="InterPro" id="IPR029056">
    <property type="entry name" value="Ribokinase-like"/>
</dbReference>
<dbReference type="Gene3D" id="3.40.1190.20">
    <property type="match status" value="1"/>
</dbReference>
<dbReference type="SUPFAM" id="SSF53613">
    <property type="entry name" value="Ribokinase-like"/>
    <property type="match status" value="1"/>
</dbReference>
<dbReference type="AlphaFoldDB" id="M7NBN8"/>
<evidence type="ECO:0000256" key="1">
    <source>
        <dbReference type="ARBA" id="ARBA00010688"/>
    </source>
</evidence>
<comment type="caution">
    <text evidence="5">The sequence shown here is derived from an EMBL/GenBank/DDBJ whole genome shotgun (WGS) entry which is preliminary data.</text>
</comment>
<dbReference type="EC" id="2.7.1.-" evidence="5"/>
<name>M7NBN8_9BACT</name>
<dbReference type="PROSITE" id="PS00583">
    <property type="entry name" value="PFKB_KINASES_1"/>
    <property type="match status" value="1"/>
</dbReference>
<dbReference type="Proteomes" id="UP000011910">
    <property type="component" value="Unassembled WGS sequence"/>
</dbReference>
<dbReference type="InterPro" id="IPR011611">
    <property type="entry name" value="PfkB_dom"/>
</dbReference>
<dbReference type="InterPro" id="IPR002173">
    <property type="entry name" value="Carboh/pur_kinase_PfkB_CS"/>
</dbReference>
<gene>
    <name evidence="5" type="primary">ydjH_1</name>
    <name evidence="5" type="ORF">ADICEAN_00119</name>
</gene>
<dbReference type="CDD" id="cd01167">
    <property type="entry name" value="bac_FRK"/>
    <property type="match status" value="1"/>
</dbReference>
<dbReference type="PANTHER" id="PTHR43085:SF57">
    <property type="entry name" value="CARBOHYDRATE KINASE PFKB DOMAIN-CONTAINING PROTEIN"/>
    <property type="match status" value="1"/>
</dbReference>
<dbReference type="OrthoDB" id="9813569at2"/>
<feature type="domain" description="Carbohydrate kinase PfkB" evidence="4">
    <location>
        <begin position="15"/>
        <end position="277"/>
    </location>
</feature>
<proteinExistence type="inferred from homology"/>
<dbReference type="PATRIC" id="fig|1279009.4.peg.123"/>
<dbReference type="RefSeq" id="WP_009193532.1">
    <property type="nucleotide sequence ID" value="NZ_AODQ01000002.1"/>
</dbReference>
<reference evidence="5 6" key="1">
    <citation type="journal article" date="2013" name="Genome Announc.">
        <title>Draft Genome Sequence of Cesiribacter andamanensis Strain AMV16T, Isolated from a Soil Sample from a Mud Volcano in the Andaman Islands, India.</title>
        <authorList>
            <person name="Shivaji S."/>
            <person name="Ara S."/>
            <person name="Begum Z."/>
            <person name="Srinivas T.N."/>
            <person name="Singh A."/>
            <person name="Kumar Pinnaka A."/>
        </authorList>
    </citation>
    <scope>NUCLEOTIDE SEQUENCE [LARGE SCALE GENOMIC DNA]</scope>
    <source>
        <strain evidence="5 6">AMV16</strain>
    </source>
</reference>
<keyword evidence="2 5" id="KW-0808">Transferase</keyword>
<dbReference type="STRING" id="1279009.ADICEAN_00119"/>
<dbReference type="EMBL" id="AODQ01000002">
    <property type="protein sequence ID" value="EMR04667.1"/>
    <property type="molecule type" value="Genomic_DNA"/>
</dbReference>
<evidence type="ECO:0000313" key="5">
    <source>
        <dbReference type="EMBL" id="EMR04667.1"/>
    </source>
</evidence>
<dbReference type="InterPro" id="IPR050306">
    <property type="entry name" value="PfkB_Carbo_kinase"/>
</dbReference>
<dbReference type="GO" id="GO:0016301">
    <property type="term" value="F:kinase activity"/>
    <property type="evidence" value="ECO:0007669"/>
    <property type="project" value="UniProtKB-KW"/>
</dbReference>
<evidence type="ECO:0000256" key="2">
    <source>
        <dbReference type="ARBA" id="ARBA00022679"/>
    </source>
</evidence>
<dbReference type="eggNOG" id="COG0524">
    <property type="taxonomic scope" value="Bacteria"/>
</dbReference>
<evidence type="ECO:0000313" key="6">
    <source>
        <dbReference type="Proteomes" id="UP000011910"/>
    </source>
</evidence>
<evidence type="ECO:0000259" key="4">
    <source>
        <dbReference type="Pfam" id="PF00294"/>
    </source>
</evidence>
<accession>M7NBN8</accession>
<sequence length="292" mass="32337">MSVLSFGEILFDIIEGEHYLGGAPLNFAAHLAQLGEESYIFSRLGQDELGKRALEQISAFGVHTDYVQLDETHPTGTVPVEVRDGQPSYTILEGVAYDYIQFREQSFAGTAFDVLYFGTLAQRNSVSREALAQLMEHQTFKEVFYDINLRKNSYTPQVIRQSLERCTILKLNDDEVSVLASMFYGQEMSIEAFARQLAKEYSIRLIIVTAGAKGCYLYEQEELSFVKGYPAKVVDTVGAGDSFSAAFLSFYLKTADALQAADLANQVGAFVASSRGPLPTYSAEIKKVLMIG</sequence>
<comment type="similarity">
    <text evidence="1">Belongs to the carbohydrate kinase PfkB family.</text>
</comment>